<evidence type="ECO:0008006" key="3">
    <source>
        <dbReference type="Google" id="ProtNLM"/>
    </source>
</evidence>
<dbReference type="AlphaFoldDB" id="A0A2G9UMD5"/>
<dbReference type="InterPro" id="IPR023214">
    <property type="entry name" value="HAD_sf"/>
</dbReference>
<dbReference type="InterPro" id="IPR023198">
    <property type="entry name" value="PGP-like_dom2"/>
</dbReference>
<dbReference type="OrthoDB" id="40579at2759"/>
<dbReference type="Gene3D" id="3.40.50.1000">
    <property type="entry name" value="HAD superfamily/HAD-like"/>
    <property type="match status" value="1"/>
</dbReference>
<evidence type="ECO:0000313" key="1">
    <source>
        <dbReference type="EMBL" id="PIO71323.1"/>
    </source>
</evidence>
<accession>A0A2G9UMD5</accession>
<dbReference type="InterPro" id="IPR036412">
    <property type="entry name" value="HAD-like_sf"/>
</dbReference>
<name>A0A2G9UMD5_TELCI</name>
<dbReference type="Proteomes" id="UP000230423">
    <property type="component" value="Unassembled WGS sequence"/>
</dbReference>
<dbReference type="SUPFAM" id="SSF56784">
    <property type="entry name" value="HAD-like"/>
    <property type="match status" value="1"/>
</dbReference>
<sequence>MATMKRPVTHIIFDFDGLLVNTEPSYTIANQAMLSKFGKEFTMELKAGFKLA</sequence>
<organism evidence="1 2">
    <name type="scientific">Teladorsagia circumcincta</name>
    <name type="common">Brown stomach worm</name>
    <name type="synonym">Ostertagia circumcincta</name>
    <dbReference type="NCBI Taxonomy" id="45464"/>
    <lineage>
        <taxon>Eukaryota</taxon>
        <taxon>Metazoa</taxon>
        <taxon>Ecdysozoa</taxon>
        <taxon>Nematoda</taxon>
        <taxon>Chromadorea</taxon>
        <taxon>Rhabditida</taxon>
        <taxon>Rhabditina</taxon>
        <taxon>Rhabditomorpha</taxon>
        <taxon>Strongyloidea</taxon>
        <taxon>Trichostrongylidae</taxon>
        <taxon>Teladorsagia</taxon>
    </lineage>
</organism>
<reference evidence="1 2" key="1">
    <citation type="submission" date="2015-09" db="EMBL/GenBank/DDBJ databases">
        <title>Draft genome of the parasitic nematode Teladorsagia circumcincta isolate WARC Sus (inbred).</title>
        <authorList>
            <person name="Mitreva M."/>
        </authorList>
    </citation>
    <scope>NUCLEOTIDE SEQUENCE [LARGE SCALE GENOMIC DNA]</scope>
    <source>
        <strain evidence="1 2">S</strain>
    </source>
</reference>
<proteinExistence type="predicted"/>
<evidence type="ECO:0000313" key="2">
    <source>
        <dbReference type="Proteomes" id="UP000230423"/>
    </source>
</evidence>
<gene>
    <name evidence="1" type="ORF">TELCIR_06782</name>
</gene>
<dbReference type="EMBL" id="KZ345985">
    <property type="protein sequence ID" value="PIO71323.1"/>
    <property type="molecule type" value="Genomic_DNA"/>
</dbReference>
<protein>
    <recommendedName>
        <fullName evidence="3">Haloacid dehalogenase-like hydrolase</fullName>
    </recommendedName>
</protein>
<dbReference type="Gene3D" id="1.10.150.240">
    <property type="entry name" value="Putative phosphatase, domain 2"/>
    <property type="match status" value="1"/>
</dbReference>
<keyword evidence="2" id="KW-1185">Reference proteome</keyword>